<evidence type="ECO:0000256" key="1">
    <source>
        <dbReference type="SAM" id="MobiDB-lite"/>
    </source>
</evidence>
<dbReference type="EMBL" id="MCGR01000003">
    <property type="protein sequence ID" value="ORY90805.1"/>
    <property type="molecule type" value="Genomic_DNA"/>
</dbReference>
<name>A0A1Y2G1Q0_9BASI</name>
<sequence>MPPTLPTELIQHILDLIYERWREPYHKDPTSLPCSLEGELVPDIFQRFLRVSKTFHALALPIIVRHLFARSMLGHLPRYTSEIAAVIQRRHLGPSVRSLALPSGLPTEAEALLFASCSALSTFYLVGSQAAEASLRVLLASLPSSLQFLSIAASVTLTTADLALFAKMLPNLHTLALGSCRETVTIDVDIEPGSMWPIISAWTLRHLSLERLSGGAAPIVHWLQEAASTLESLTMGYLPLEDATTVFDRVEILRDVHAPFPSLHSFVVPDTGSALEPILPDFAPLHRSELPNLETLSISVNCQSLEQILDTSTTVRRLELHLCRIVPTRLPSALETIVKFVNDHPALIFLHLDFTLSLERNVTGQEQLDPTWSEPLQALCDERGITFACDDHALKIEKGDEAYELSDTGSFVEGSSIGSSGIEEELDFDADDDEIWARQWSEEKRQAMGLVDKVEVEEVEDAEASAPTEAEMAPSTEEINENAGATLATI</sequence>
<accession>A0A1Y2G1Q0</accession>
<dbReference type="SUPFAM" id="SSF52047">
    <property type="entry name" value="RNI-like"/>
    <property type="match status" value="1"/>
</dbReference>
<gene>
    <name evidence="2" type="ORF">BCR35DRAFT_299389</name>
</gene>
<organism evidence="2 3">
    <name type="scientific">Leucosporidium creatinivorum</name>
    <dbReference type="NCBI Taxonomy" id="106004"/>
    <lineage>
        <taxon>Eukaryota</taxon>
        <taxon>Fungi</taxon>
        <taxon>Dikarya</taxon>
        <taxon>Basidiomycota</taxon>
        <taxon>Pucciniomycotina</taxon>
        <taxon>Microbotryomycetes</taxon>
        <taxon>Leucosporidiales</taxon>
        <taxon>Leucosporidium</taxon>
    </lineage>
</organism>
<feature type="region of interest" description="Disordered" evidence="1">
    <location>
        <begin position="461"/>
        <end position="490"/>
    </location>
</feature>
<dbReference type="InterPro" id="IPR032675">
    <property type="entry name" value="LRR_dom_sf"/>
</dbReference>
<proteinExistence type="predicted"/>
<evidence type="ECO:0000313" key="2">
    <source>
        <dbReference type="EMBL" id="ORY90805.1"/>
    </source>
</evidence>
<evidence type="ECO:0008006" key="4">
    <source>
        <dbReference type="Google" id="ProtNLM"/>
    </source>
</evidence>
<dbReference type="InParanoid" id="A0A1Y2G1Q0"/>
<dbReference type="Gene3D" id="3.80.10.10">
    <property type="entry name" value="Ribonuclease Inhibitor"/>
    <property type="match status" value="1"/>
</dbReference>
<dbReference type="Proteomes" id="UP000193467">
    <property type="component" value="Unassembled WGS sequence"/>
</dbReference>
<protein>
    <recommendedName>
        <fullName evidence="4">F-box domain-containing protein</fullName>
    </recommendedName>
</protein>
<dbReference type="AlphaFoldDB" id="A0A1Y2G1Q0"/>
<reference evidence="2 3" key="1">
    <citation type="submission" date="2016-07" db="EMBL/GenBank/DDBJ databases">
        <title>Pervasive Adenine N6-methylation of Active Genes in Fungi.</title>
        <authorList>
            <consortium name="DOE Joint Genome Institute"/>
            <person name="Mondo S.J."/>
            <person name="Dannebaum R.O."/>
            <person name="Kuo R.C."/>
            <person name="Labutti K."/>
            <person name="Haridas S."/>
            <person name="Kuo A."/>
            <person name="Salamov A."/>
            <person name="Ahrendt S.R."/>
            <person name="Lipzen A."/>
            <person name="Sullivan W."/>
            <person name="Andreopoulos W.B."/>
            <person name="Clum A."/>
            <person name="Lindquist E."/>
            <person name="Daum C."/>
            <person name="Ramamoorthy G.K."/>
            <person name="Gryganskyi A."/>
            <person name="Culley D."/>
            <person name="Magnuson J.K."/>
            <person name="James T.Y."/>
            <person name="O'Malley M.A."/>
            <person name="Stajich J.E."/>
            <person name="Spatafora J.W."/>
            <person name="Visel A."/>
            <person name="Grigoriev I.V."/>
        </authorList>
    </citation>
    <scope>NUCLEOTIDE SEQUENCE [LARGE SCALE GENOMIC DNA]</scope>
    <source>
        <strain evidence="2 3">62-1032</strain>
    </source>
</reference>
<comment type="caution">
    <text evidence="2">The sequence shown here is derived from an EMBL/GenBank/DDBJ whole genome shotgun (WGS) entry which is preliminary data.</text>
</comment>
<evidence type="ECO:0000313" key="3">
    <source>
        <dbReference type="Proteomes" id="UP000193467"/>
    </source>
</evidence>
<keyword evidence="3" id="KW-1185">Reference proteome</keyword>